<proteinExistence type="predicted"/>
<sequence length="153" mass="17809">MSGVTTKPYPKQSKDRSWYGLSKNFEESRRKKSLSGSISPCKNNPNEYIQSDFCVHRNHRKLSEAEIKVKLNRNFKSKNMSISFVDPKNNEPITYHLYYEDEIMNNKNLENNIQKLDADNDCSTNDIQIDLALRYIEAQLRVELGLNKKSTSN</sequence>
<reference evidence="2 3" key="1">
    <citation type="submission" date="2016-11" db="EMBL/GenBank/DDBJ databases">
        <title>The macronuclear genome of Stentor coeruleus: a giant cell with tiny introns.</title>
        <authorList>
            <person name="Slabodnick M."/>
            <person name="Ruby J.G."/>
            <person name="Reiff S.B."/>
            <person name="Swart E.C."/>
            <person name="Gosai S."/>
            <person name="Prabakaran S."/>
            <person name="Witkowska E."/>
            <person name="Larue G.E."/>
            <person name="Fisher S."/>
            <person name="Freeman R.M."/>
            <person name="Gunawardena J."/>
            <person name="Chu W."/>
            <person name="Stover N.A."/>
            <person name="Gregory B.D."/>
            <person name="Nowacki M."/>
            <person name="Derisi J."/>
            <person name="Roy S.W."/>
            <person name="Marshall W.F."/>
            <person name="Sood P."/>
        </authorList>
    </citation>
    <scope>NUCLEOTIDE SEQUENCE [LARGE SCALE GENOMIC DNA]</scope>
    <source>
        <strain evidence="2">WM001</strain>
    </source>
</reference>
<keyword evidence="3" id="KW-1185">Reference proteome</keyword>
<keyword evidence="1" id="KW-0175">Coiled coil</keyword>
<accession>A0A1R2CKE5</accession>
<dbReference type="Proteomes" id="UP000187209">
    <property type="component" value="Unassembled WGS sequence"/>
</dbReference>
<dbReference type="EMBL" id="MPUH01000126">
    <property type="protein sequence ID" value="OMJ89436.1"/>
    <property type="molecule type" value="Genomic_DNA"/>
</dbReference>
<evidence type="ECO:0000256" key="1">
    <source>
        <dbReference type="SAM" id="Coils"/>
    </source>
</evidence>
<protein>
    <submittedName>
        <fullName evidence="2">Uncharacterized protein</fullName>
    </submittedName>
</protein>
<dbReference type="AlphaFoldDB" id="A0A1R2CKE5"/>
<organism evidence="2 3">
    <name type="scientific">Stentor coeruleus</name>
    <dbReference type="NCBI Taxonomy" id="5963"/>
    <lineage>
        <taxon>Eukaryota</taxon>
        <taxon>Sar</taxon>
        <taxon>Alveolata</taxon>
        <taxon>Ciliophora</taxon>
        <taxon>Postciliodesmatophora</taxon>
        <taxon>Heterotrichea</taxon>
        <taxon>Heterotrichida</taxon>
        <taxon>Stentoridae</taxon>
        <taxon>Stentor</taxon>
    </lineage>
</organism>
<evidence type="ECO:0000313" key="2">
    <source>
        <dbReference type="EMBL" id="OMJ89436.1"/>
    </source>
</evidence>
<feature type="coiled-coil region" evidence="1">
    <location>
        <begin position="99"/>
        <end position="126"/>
    </location>
</feature>
<name>A0A1R2CKE5_9CILI</name>
<evidence type="ECO:0000313" key="3">
    <source>
        <dbReference type="Proteomes" id="UP000187209"/>
    </source>
</evidence>
<comment type="caution">
    <text evidence="2">The sequence shown here is derived from an EMBL/GenBank/DDBJ whole genome shotgun (WGS) entry which is preliminary data.</text>
</comment>
<gene>
    <name evidence="2" type="ORF">SteCoe_8436</name>
</gene>